<protein>
    <submittedName>
        <fullName evidence="4">Cytoplasmic chaperone TorD</fullName>
    </submittedName>
    <submittedName>
        <fullName evidence="3">Putative component of anaerobic dehydrogenase</fullName>
    </submittedName>
</protein>
<evidence type="ECO:0000256" key="2">
    <source>
        <dbReference type="SAM" id="MobiDB-lite"/>
    </source>
</evidence>
<reference evidence="3" key="3">
    <citation type="journal article" date="2019" name="Int. J. Syst. Evol. Microbiol.">
        <title>Natronolimnobius sulfurireducens sp. nov. and Halalkaliarchaeum desulfuricum gen. nov., sp. nov., the first sulfur-respiring alkaliphilic haloarchaea from hypersaline alkaline lakes.</title>
        <authorList>
            <person name="Sorokin D.Y."/>
            <person name="Yakimov M."/>
            <person name="Messina E."/>
            <person name="Merkel A.Y."/>
            <person name="Bale N.J."/>
            <person name="Sinninghe Damste J.S."/>
        </authorList>
    </citation>
    <scope>NUCLEOTIDE SEQUENCE</scope>
    <source>
        <strain evidence="4">AArc-Mg</strain>
        <strain evidence="3">AArc1</strain>
    </source>
</reference>
<dbReference type="PANTHER" id="PTHR34227">
    <property type="entry name" value="CHAPERONE PROTEIN YCDY"/>
    <property type="match status" value="1"/>
</dbReference>
<organism evidence="3 6">
    <name type="scientific">Natrarchaeobaculum sulfurireducens</name>
    <dbReference type="NCBI Taxonomy" id="2044521"/>
    <lineage>
        <taxon>Archaea</taxon>
        <taxon>Methanobacteriati</taxon>
        <taxon>Methanobacteriota</taxon>
        <taxon>Stenosarchaea group</taxon>
        <taxon>Halobacteria</taxon>
        <taxon>Halobacteriales</taxon>
        <taxon>Natrialbaceae</taxon>
        <taxon>Natrarchaeobaculum</taxon>
    </lineage>
</organism>
<dbReference type="PANTHER" id="PTHR34227:SF1">
    <property type="entry name" value="DIMETHYL SULFOXIDE REDUCTASE CHAPERONE-RELATED"/>
    <property type="match status" value="1"/>
</dbReference>
<proteinExistence type="predicted"/>
<gene>
    <name evidence="3" type="ORF">AArc1_1461</name>
    <name evidence="4" type="ORF">AArcMg_2225</name>
</gene>
<evidence type="ECO:0000313" key="4">
    <source>
        <dbReference type="EMBL" id="AXR82222.1"/>
    </source>
</evidence>
<accession>A0A346PE50</accession>
<evidence type="ECO:0000256" key="1">
    <source>
        <dbReference type="ARBA" id="ARBA00023186"/>
    </source>
</evidence>
<dbReference type="KEGG" id="nan:AArc1_1461"/>
<evidence type="ECO:0000313" key="3">
    <source>
        <dbReference type="EMBL" id="AXR77795.1"/>
    </source>
</evidence>
<keyword evidence="1" id="KW-0143">Chaperone</keyword>
<dbReference type="RefSeq" id="WP_117363922.1">
    <property type="nucleotide sequence ID" value="NZ_CP024047.1"/>
</dbReference>
<dbReference type="Gene3D" id="1.10.3480.10">
    <property type="entry name" value="TorD-like"/>
    <property type="match status" value="1"/>
</dbReference>
<evidence type="ECO:0000313" key="5">
    <source>
        <dbReference type="Proteomes" id="UP000258613"/>
    </source>
</evidence>
<dbReference type="InterPro" id="IPR050289">
    <property type="entry name" value="TorD/DmsD_chaperones"/>
</dbReference>
<dbReference type="Proteomes" id="UP000258613">
    <property type="component" value="Chromosome"/>
</dbReference>
<dbReference type="SUPFAM" id="SSF89155">
    <property type="entry name" value="TorD-like"/>
    <property type="match status" value="1"/>
</dbReference>
<dbReference type="EMBL" id="CP027033">
    <property type="protein sequence ID" value="AXR82222.1"/>
    <property type="molecule type" value="Genomic_DNA"/>
</dbReference>
<dbReference type="InterPro" id="IPR036411">
    <property type="entry name" value="TorD-like_sf"/>
</dbReference>
<feature type="compositionally biased region" description="Acidic residues" evidence="2">
    <location>
        <begin position="1"/>
        <end position="10"/>
    </location>
</feature>
<dbReference type="AlphaFoldDB" id="A0A346PE50"/>
<reference evidence="6" key="1">
    <citation type="submission" date="2017-10" db="EMBL/GenBank/DDBJ databases">
        <title>Phenotypic and genomic properties of facultatively anaerobic sulfur-reducing natronoarchaea from hypersaline soda lakes.</title>
        <authorList>
            <person name="Sorokin D.Y."/>
            <person name="Kublanov I.V."/>
            <person name="Roman P."/>
            <person name="Sinninghe Damste J.S."/>
            <person name="Golyshin P.N."/>
            <person name="Rojo D."/>
            <person name="Ciordia S."/>
            <person name="Mena Md.C."/>
            <person name="Ferrer M."/>
            <person name="Messina E."/>
            <person name="Smedile F."/>
            <person name="La Spada G."/>
            <person name="La Cono V."/>
            <person name="Yakimov M.M."/>
        </authorList>
    </citation>
    <scope>NUCLEOTIDE SEQUENCE [LARGE SCALE GENOMIC DNA]</scope>
    <source>
        <strain evidence="6">AArc1</strain>
    </source>
</reference>
<reference evidence="5" key="2">
    <citation type="submission" date="2018-02" db="EMBL/GenBank/DDBJ databases">
        <title>Phenotypic and genomic properties of facultatively anaerobic sulfur-reducing natronoarchaea from hypersaline soda lakes.</title>
        <authorList>
            <person name="Sorokin D.Y."/>
            <person name="Kublanov I.V."/>
            <person name="Roman P."/>
            <person name="Sinninghe Damste J.S."/>
            <person name="Golyshin P.N."/>
            <person name="Rojo D."/>
            <person name="Ciordia S."/>
            <person name="Mena M.D.C."/>
            <person name="Ferrer M."/>
            <person name="Messina E."/>
            <person name="Smedile F."/>
            <person name="La Spada G."/>
            <person name="La Cono V."/>
            <person name="Yakimov M.M."/>
        </authorList>
    </citation>
    <scope>NUCLEOTIDE SEQUENCE [LARGE SCALE GENOMIC DNA]</scope>
    <source>
        <strain evidence="5">AArc-Mg</strain>
    </source>
</reference>
<keyword evidence="5" id="KW-1185">Reference proteome</keyword>
<evidence type="ECO:0000313" key="6">
    <source>
        <dbReference type="Proteomes" id="UP000258707"/>
    </source>
</evidence>
<feature type="region of interest" description="Disordered" evidence="2">
    <location>
        <begin position="1"/>
        <end position="28"/>
    </location>
</feature>
<dbReference type="KEGG" id="nag:AArcMg_2225"/>
<dbReference type="Proteomes" id="UP000258707">
    <property type="component" value="Chromosome"/>
</dbReference>
<dbReference type="GeneID" id="37642711"/>
<dbReference type="EMBL" id="CP024047">
    <property type="protein sequence ID" value="AXR77795.1"/>
    <property type="molecule type" value="Genomic_DNA"/>
</dbReference>
<dbReference type="OrthoDB" id="320758at2157"/>
<sequence length="232" mass="25404">MTDTTPDDPTADGIDSRPVGAHDDPLEAERETIAGLYEFAADVFADPPSPEAVEQLIALGAADDDLAPTDRLRRGFAGLERWRREVDDPEAAAAVLERSHTQLFVGPRPKLQAHESYYAGDFLGEPLARVHGSYAELGLEPASDLREEADHAAVELRVLALLTRREADEPTAKSWFLGEHGWWWDEFAADVDDVAGEDDAFYRAVAELAAGLVAFDAERLGVDPELPVEVDR</sequence>
<accession>A0A346PRS7</accession>
<dbReference type="InterPro" id="IPR020945">
    <property type="entry name" value="DMSO/NO3_reduct_chaperone"/>
</dbReference>
<name>A0A346PE50_9EURY</name>
<dbReference type="Pfam" id="PF02613">
    <property type="entry name" value="Nitrate_red_del"/>
    <property type="match status" value="1"/>
</dbReference>